<protein>
    <recommendedName>
        <fullName evidence="8">ZAD domain-containing protein</fullName>
    </recommendedName>
</protein>
<evidence type="ECO:0000256" key="3">
    <source>
        <dbReference type="SAM" id="MobiDB-lite"/>
    </source>
</evidence>
<dbReference type="InterPro" id="IPR012934">
    <property type="entry name" value="Znf_AD"/>
</dbReference>
<feature type="compositionally biased region" description="Polar residues" evidence="3">
    <location>
        <begin position="198"/>
        <end position="207"/>
    </location>
</feature>
<dbReference type="PROSITE" id="PS51915">
    <property type="entry name" value="ZAD"/>
    <property type="match status" value="1"/>
</dbReference>
<evidence type="ECO:0000313" key="6">
    <source>
        <dbReference type="EMBL" id="KAL1374532.1"/>
    </source>
</evidence>
<evidence type="ECO:0000256" key="2">
    <source>
        <dbReference type="PROSITE-ProRule" id="PRU01263"/>
    </source>
</evidence>
<accession>A0ABD1CDS6</accession>
<dbReference type="SUPFAM" id="SSF57716">
    <property type="entry name" value="Glucocorticoid receptor-like (DNA-binding domain)"/>
    <property type="match status" value="1"/>
</dbReference>
<evidence type="ECO:0000259" key="5">
    <source>
        <dbReference type="PROSITE" id="PS51915"/>
    </source>
</evidence>
<dbReference type="PROSITE" id="PS50157">
    <property type="entry name" value="ZINC_FINGER_C2H2_2"/>
    <property type="match status" value="1"/>
</dbReference>
<dbReference type="AlphaFoldDB" id="A0ABD1CDS6"/>
<feature type="domain" description="C2H2-type" evidence="4">
    <location>
        <begin position="417"/>
        <end position="445"/>
    </location>
</feature>
<feature type="binding site" evidence="2">
    <location>
        <position position="11"/>
    </location>
    <ligand>
        <name>Zn(2+)</name>
        <dbReference type="ChEBI" id="CHEBI:29105"/>
    </ligand>
</feature>
<organism evidence="6 7">
    <name type="scientific">Culex pipiens pipiens</name>
    <name type="common">Northern house mosquito</name>
    <dbReference type="NCBI Taxonomy" id="38569"/>
    <lineage>
        <taxon>Eukaryota</taxon>
        <taxon>Metazoa</taxon>
        <taxon>Ecdysozoa</taxon>
        <taxon>Arthropoda</taxon>
        <taxon>Hexapoda</taxon>
        <taxon>Insecta</taxon>
        <taxon>Pterygota</taxon>
        <taxon>Neoptera</taxon>
        <taxon>Endopterygota</taxon>
        <taxon>Diptera</taxon>
        <taxon>Nematocera</taxon>
        <taxon>Culicoidea</taxon>
        <taxon>Culicidae</taxon>
        <taxon>Culicinae</taxon>
        <taxon>Culicini</taxon>
        <taxon>Culex</taxon>
        <taxon>Culex</taxon>
    </lineage>
</organism>
<gene>
    <name evidence="6" type="ORF">pipiens_018031</name>
</gene>
<name>A0ABD1CDS6_CULPP</name>
<dbReference type="GO" id="GO:0008270">
    <property type="term" value="F:zinc ion binding"/>
    <property type="evidence" value="ECO:0007669"/>
    <property type="project" value="UniProtKB-UniRule"/>
</dbReference>
<feature type="compositionally biased region" description="Polar residues" evidence="3">
    <location>
        <begin position="295"/>
        <end position="312"/>
    </location>
</feature>
<dbReference type="Pfam" id="PF07776">
    <property type="entry name" value="zf-AD"/>
    <property type="match status" value="1"/>
</dbReference>
<evidence type="ECO:0000259" key="4">
    <source>
        <dbReference type="PROSITE" id="PS50157"/>
    </source>
</evidence>
<reference evidence="6 7" key="1">
    <citation type="submission" date="2024-05" db="EMBL/GenBank/DDBJ databases">
        <title>Culex pipiens pipiens assembly and annotation.</title>
        <authorList>
            <person name="Alout H."/>
            <person name="Durand T."/>
        </authorList>
    </citation>
    <scope>NUCLEOTIDE SEQUENCE [LARGE SCALE GENOMIC DNA]</scope>
    <source>
        <strain evidence="6">HA-2024</strain>
        <tissue evidence="6">Whole body</tissue>
    </source>
</reference>
<dbReference type="PROSITE" id="PS00028">
    <property type="entry name" value="ZINC_FINGER_C2H2_1"/>
    <property type="match status" value="1"/>
</dbReference>
<dbReference type="SMART" id="SM00355">
    <property type="entry name" value="ZnF_C2H2"/>
    <property type="match status" value="2"/>
</dbReference>
<dbReference type="EMBL" id="JBEHCU010013276">
    <property type="protein sequence ID" value="KAL1374532.1"/>
    <property type="molecule type" value="Genomic_DNA"/>
</dbReference>
<proteinExistence type="predicted"/>
<feature type="binding site" evidence="2">
    <location>
        <position position="59"/>
    </location>
    <ligand>
        <name>Zn(2+)</name>
        <dbReference type="ChEBI" id="CHEBI:29105"/>
    </ligand>
</feature>
<keyword evidence="7" id="KW-1185">Reference proteome</keyword>
<dbReference type="Pfam" id="PF00096">
    <property type="entry name" value="zf-C2H2"/>
    <property type="match status" value="1"/>
</dbReference>
<sequence>MDGPEFEIRICRFCLRSSAREEELVNVCQDVELAFKIMACLSLEVDPEDGLPATICAECLKLMEKLALFRDQCGRAELLLRASKHSKVPLLEKFERVRFDSEERRAVGVDVGVQVEELVCEEPVASDAGGVDDVVSVEQFRLDLDDEGWQLADEPDDELLVDLTRDLYGEEDAGGTKVCENVQKDEEPVQPEEEPISIQENTVSNSEILDISDESRSTSPSPKLRERMEEMLLADDLEQAQSIDGSETRSLVTGFDVDNPRKSPSMETFDLTSSPEPAPQPSFAEAMRMLAVSPETPSKSASSKHNWSTILNRNKVVPQTPRAEDDEDPLESQLRQIAGIPDTPASPDPETPASPDLDTIFGEYDPISDGEDQPLDIYAGCEPISDEDTVVADRNLVTTPKKPIAIPDDAATPEEIFDCDLCDKFYPRLTLLETHYRTYHTSPQNRSGGARMSIVIDNPTRKCPKCGEMVHKASFWAHKKSHNGGERQLINYDRADVTI</sequence>
<comment type="caution">
    <text evidence="6">The sequence shown here is derived from an EMBL/GenBank/DDBJ whole genome shotgun (WGS) entry which is preliminary data.</text>
</comment>
<keyword evidence="2" id="KW-0479">Metal-binding</keyword>
<feature type="region of interest" description="Disordered" evidence="3">
    <location>
        <begin position="239"/>
        <end position="371"/>
    </location>
</feature>
<feature type="binding site" evidence="2">
    <location>
        <position position="56"/>
    </location>
    <ligand>
        <name>Zn(2+)</name>
        <dbReference type="ChEBI" id="CHEBI:29105"/>
    </ligand>
</feature>
<evidence type="ECO:0008006" key="8">
    <source>
        <dbReference type="Google" id="ProtNLM"/>
    </source>
</evidence>
<feature type="domain" description="ZAD" evidence="5">
    <location>
        <begin position="9"/>
        <end position="83"/>
    </location>
</feature>
<dbReference type="Gene3D" id="3.30.160.60">
    <property type="entry name" value="Classic Zinc Finger"/>
    <property type="match status" value="1"/>
</dbReference>
<keyword evidence="1" id="KW-0863">Zinc-finger</keyword>
<keyword evidence="2" id="KW-0862">Zinc</keyword>
<feature type="compositionally biased region" description="Polar residues" evidence="3">
    <location>
        <begin position="239"/>
        <end position="251"/>
    </location>
</feature>
<dbReference type="SMART" id="SM00868">
    <property type="entry name" value="zf-AD"/>
    <property type="match status" value="1"/>
</dbReference>
<evidence type="ECO:0000256" key="1">
    <source>
        <dbReference type="PROSITE-ProRule" id="PRU00042"/>
    </source>
</evidence>
<dbReference type="InterPro" id="IPR013087">
    <property type="entry name" value="Znf_C2H2_type"/>
</dbReference>
<dbReference type="Gene3D" id="3.40.1800.20">
    <property type="match status" value="1"/>
</dbReference>
<feature type="binding site" evidence="2">
    <location>
        <position position="14"/>
    </location>
    <ligand>
        <name>Zn(2+)</name>
        <dbReference type="ChEBI" id="CHEBI:29105"/>
    </ligand>
</feature>
<feature type="region of interest" description="Disordered" evidence="3">
    <location>
        <begin position="185"/>
        <end position="224"/>
    </location>
</feature>
<evidence type="ECO:0000313" key="7">
    <source>
        <dbReference type="Proteomes" id="UP001562425"/>
    </source>
</evidence>
<dbReference type="Proteomes" id="UP001562425">
    <property type="component" value="Unassembled WGS sequence"/>
</dbReference>